<evidence type="ECO:0000256" key="3">
    <source>
        <dbReference type="ARBA" id="ARBA00022679"/>
    </source>
</evidence>
<evidence type="ECO:0000256" key="4">
    <source>
        <dbReference type="ARBA" id="ARBA00022741"/>
    </source>
</evidence>
<dbReference type="InterPro" id="IPR034907">
    <property type="entry name" value="NDK-like_dom"/>
</dbReference>
<dbReference type="Pfam" id="PF00334">
    <property type="entry name" value="NDK"/>
    <property type="match status" value="1"/>
</dbReference>
<dbReference type="HOGENOM" id="CLU_025149_0_0_1"/>
<evidence type="ECO:0000256" key="5">
    <source>
        <dbReference type="ARBA" id="ARBA00022777"/>
    </source>
</evidence>
<feature type="domain" description="Nucleoside diphosphate kinase-like" evidence="9">
    <location>
        <begin position="2"/>
        <end position="128"/>
    </location>
</feature>
<evidence type="ECO:0000259" key="9">
    <source>
        <dbReference type="SMART" id="SM00562"/>
    </source>
</evidence>
<dbReference type="SUPFAM" id="SSF54919">
    <property type="entry name" value="Nucleoside diphosphate kinase, NDK"/>
    <property type="match status" value="1"/>
</dbReference>
<accession>A0A067N1Q1</accession>
<dbReference type="GO" id="GO:0016301">
    <property type="term" value="F:kinase activity"/>
    <property type="evidence" value="ECO:0007669"/>
    <property type="project" value="UniProtKB-KW"/>
</dbReference>
<dbReference type="Proteomes" id="UP000027195">
    <property type="component" value="Unassembled WGS sequence"/>
</dbReference>
<keyword evidence="6" id="KW-0067">ATP-binding</keyword>
<dbReference type="InParanoid" id="A0A067N1Q1"/>
<feature type="compositionally biased region" description="Low complexity" evidence="8">
    <location>
        <begin position="515"/>
        <end position="526"/>
    </location>
</feature>
<feature type="compositionally biased region" description="Polar residues" evidence="8">
    <location>
        <begin position="531"/>
        <end position="554"/>
    </location>
</feature>
<dbReference type="GO" id="GO:0005524">
    <property type="term" value="F:ATP binding"/>
    <property type="evidence" value="ECO:0007669"/>
    <property type="project" value="UniProtKB-KW"/>
</dbReference>
<protein>
    <recommendedName>
        <fullName evidence="2">Nucleoside diphosphate kinase</fullName>
    </recommendedName>
</protein>
<gene>
    <name evidence="10" type="ORF">BOTBODRAFT_26870</name>
</gene>
<keyword evidence="5" id="KW-0418">Kinase</keyword>
<feature type="compositionally biased region" description="Low complexity" evidence="8">
    <location>
        <begin position="227"/>
        <end position="250"/>
    </location>
</feature>
<sequence length="593" mass="61918">MAIIKPHALKHRFSIEPRILQAGFEIVKERQLAFHPDDPTIHQLFGSDAPSLKGAPVWVYILERKNAVSVWNALIGDHDPAHARKSAPSSIRAIYGQSMHDNAVYGSPTDRDAEIQIATIFASSPPFPPIDLPEELETPSLKHSQSSVRSFDSSILSSLMSNSDEEEDDGYKRGSVLYGSNIQDLTINDASDVAPDAYDDQDAGGGMGGFIPFSSPKTPAGKENKPTPKTTPGGNTPFRARPVPATTTTPSIQPRMSRAAALRAGQAAPSPQRVIATPESIARTFENVPGHKRRESIAVASTAPPVVAPRQTRSSLLRAGGSLNSPEPKKTRPRMSVSETFDNVPGHKRRLSITVASTAPPAIAPRPTRSSLLRAGQMSPENTAAKSASGTFGSRPSTSAGFVSTPDRQQSRRSMTLAGPVTPSPSVKGGAALSRSTSISTSAGGGTIKAKLTVGASPRPSAVTAHSRPKVSASATAPSAFRGIPPRATSANPVLSPPSESGDVFSGPGNDPHEAAAQSQPRAASRMSLAPVQSASYNEPVSPPKSITQPPSIVPRTNKSALLRAAAKLKIGNGVGNGIRGWGASVAAGSAKK</sequence>
<comment type="caution">
    <text evidence="7">Lacks conserved residue(s) required for the propagation of feature annotation.</text>
</comment>
<evidence type="ECO:0000313" key="10">
    <source>
        <dbReference type="EMBL" id="KDQ20850.1"/>
    </source>
</evidence>
<organism evidence="10 11">
    <name type="scientific">Botryobasidium botryosum (strain FD-172 SS1)</name>
    <dbReference type="NCBI Taxonomy" id="930990"/>
    <lineage>
        <taxon>Eukaryota</taxon>
        <taxon>Fungi</taxon>
        <taxon>Dikarya</taxon>
        <taxon>Basidiomycota</taxon>
        <taxon>Agaricomycotina</taxon>
        <taxon>Agaricomycetes</taxon>
        <taxon>Cantharellales</taxon>
        <taxon>Botryobasidiaceae</taxon>
        <taxon>Botryobasidium</taxon>
    </lineage>
</organism>
<dbReference type="InterPro" id="IPR036850">
    <property type="entry name" value="NDK-like_dom_sf"/>
</dbReference>
<feature type="region of interest" description="Disordered" evidence="8">
    <location>
        <begin position="215"/>
        <end position="252"/>
    </location>
</feature>
<name>A0A067N1Q1_BOTB1</name>
<dbReference type="EMBL" id="KL198017">
    <property type="protein sequence ID" value="KDQ20850.1"/>
    <property type="molecule type" value="Genomic_DNA"/>
</dbReference>
<evidence type="ECO:0000313" key="11">
    <source>
        <dbReference type="Proteomes" id="UP000027195"/>
    </source>
</evidence>
<evidence type="ECO:0000256" key="8">
    <source>
        <dbReference type="SAM" id="MobiDB-lite"/>
    </source>
</evidence>
<dbReference type="PANTHER" id="PTHR46161">
    <property type="entry name" value="NUCLEOSIDE DIPHOSPHATE KINASE"/>
    <property type="match status" value="1"/>
</dbReference>
<keyword evidence="11" id="KW-1185">Reference proteome</keyword>
<dbReference type="STRING" id="930990.A0A067N1Q1"/>
<evidence type="ECO:0000256" key="2">
    <source>
        <dbReference type="ARBA" id="ARBA00017632"/>
    </source>
</evidence>
<reference evidence="11" key="1">
    <citation type="journal article" date="2014" name="Proc. Natl. Acad. Sci. U.S.A.">
        <title>Extensive sampling of basidiomycete genomes demonstrates inadequacy of the white-rot/brown-rot paradigm for wood decay fungi.</title>
        <authorList>
            <person name="Riley R."/>
            <person name="Salamov A.A."/>
            <person name="Brown D.W."/>
            <person name="Nagy L.G."/>
            <person name="Floudas D."/>
            <person name="Held B.W."/>
            <person name="Levasseur A."/>
            <person name="Lombard V."/>
            <person name="Morin E."/>
            <person name="Otillar R."/>
            <person name="Lindquist E.A."/>
            <person name="Sun H."/>
            <person name="LaButti K.M."/>
            <person name="Schmutz J."/>
            <person name="Jabbour D."/>
            <person name="Luo H."/>
            <person name="Baker S.E."/>
            <person name="Pisabarro A.G."/>
            <person name="Walton J.D."/>
            <person name="Blanchette R.A."/>
            <person name="Henrissat B."/>
            <person name="Martin F."/>
            <person name="Cullen D."/>
            <person name="Hibbett D.S."/>
            <person name="Grigoriev I.V."/>
        </authorList>
    </citation>
    <scope>NUCLEOTIDE SEQUENCE [LARGE SCALE GENOMIC DNA]</scope>
    <source>
        <strain evidence="11">FD-172 SS1</strain>
    </source>
</reference>
<comment type="similarity">
    <text evidence="1 7">Belongs to the NDK family.</text>
</comment>
<evidence type="ECO:0000256" key="7">
    <source>
        <dbReference type="PROSITE-ProRule" id="PRU00706"/>
    </source>
</evidence>
<keyword evidence="3" id="KW-0808">Transferase</keyword>
<dbReference type="PANTHER" id="PTHR46161:SF3">
    <property type="entry name" value="NUCLEOSIDE DIPHOSPHATE KINASE DDB_G0292928-RELATED"/>
    <property type="match status" value="1"/>
</dbReference>
<dbReference type="OrthoDB" id="2162449at2759"/>
<keyword evidence="4" id="KW-0547">Nucleotide-binding</keyword>
<evidence type="ECO:0000256" key="6">
    <source>
        <dbReference type="ARBA" id="ARBA00022840"/>
    </source>
</evidence>
<proteinExistence type="inferred from homology"/>
<dbReference type="PROSITE" id="PS51374">
    <property type="entry name" value="NDPK_LIKE"/>
    <property type="match status" value="1"/>
</dbReference>
<dbReference type="AlphaFoldDB" id="A0A067N1Q1"/>
<evidence type="ECO:0000256" key="1">
    <source>
        <dbReference type="ARBA" id="ARBA00008142"/>
    </source>
</evidence>
<feature type="compositionally biased region" description="Polar residues" evidence="8">
    <location>
        <begin position="379"/>
        <end position="414"/>
    </location>
</feature>
<feature type="region of interest" description="Disordered" evidence="8">
    <location>
        <begin position="360"/>
        <end position="554"/>
    </location>
</feature>
<dbReference type="SMART" id="SM00562">
    <property type="entry name" value="NDK"/>
    <property type="match status" value="1"/>
</dbReference>
<feature type="compositionally biased region" description="Low complexity" evidence="8">
    <location>
        <begin position="360"/>
        <end position="371"/>
    </location>
</feature>
<dbReference type="Gene3D" id="3.30.70.141">
    <property type="entry name" value="Nucleoside diphosphate kinase-like domain"/>
    <property type="match status" value="1"/>
</dbReference>
<feature type="compositionally biased region" description="Low complexity" evidence="8">
    <location>
        <begin position="431"/>
        <end position="442"/>
    </location>
</feature>
<feature type="region of interest" description="Disordered" evidence="8">
    <location>
        <begin position="126"/>
        <end position="147"/>
    </location>
</feature>
<feature type="region of interest" description="Disordered" evidence="8">
    <location>
        <begin position="318"/>
        <end position="342"/>
    </location>
</feature>